<dbReference type="EMBL" id="CP034160">
    <property type="protein sequence ID" value="AZI54293.1"/>
    <property type="molecule type" value="Genomic_DNA"/>
</dbReference>
<protein>
    <submittedName>
        <fullName evidence="1">Uncharacterized protein</fullName>
    </submittedName>
</protein>
<proteinExistence type="predicted"/>
<sequence>MGKLNDSLLSGSSGRTGRLVVANVAGTEILRVRPRKKTKEPSAKQLLIQERMKKCYDFILPYKAYASLYFGYRQGMRSSYNQAITNLLNSFKIDFNLMTIIPDFPEIQFSNGNLLAPIPTDIRSDNPAEITVEWYNNAAGNPDRLTDKLQLLYYDSTQKSPVFLGNMAERTDTQITVNVPPYLTGKELQVWIAFLSEDGMQASISSYAGSVLVS</sequence>
<organism evidence="1 2">
    <name type="scientific">Epilithonimonas vandammei</name>
    <dbReference type="NCBI Taxonomy" id="2487072"/>
    <lineage>
        <taxon>Bacteria</taxon>
        <taxon>Pseudomonadati</taxon>
        <taxon>Bacteroidota</taxon>
        <taxon>Flavobacteriia</taxon>
        <taxon>Flavobacteriales</taxon>
        <taxon>Weeksellaceae</taxon>
        <taxon>Chryseobacterium group</taxon>
        <taxon>Epilithonimonas</taxon>
    </lineage>
</organism>
<dbReference type="Proteomes" id="UP000272316">
    <property type="component" value="Chromosome"/>
</dbReference>
<reference evidence="2" key="1">
    <citation type="submission" date="2018-11" db="EMBL/GenBank/DDBJ databases">
        <title>Proposal to divide the Flavobacteriaceae and reorganize its genera based on Amino Acid Identity values calculated from whole genome sequences.</title>
        <authorList>
            <person name="Nicholson A.C."/>
            <person name="Gulvik C.A."/>
            <person name="Whitney A.M."/>
            <person name="Sheth M."/>
            <person name="Batra D."/>
            <person name="Pryor J."/>
            <person name="Bernardet J.-F."/>
            <person name="Hugo C."/>
            <person name="Kampfer P."/>
            <person name="Newman J.D."/>
            <person name="McQuiston J.R."/>
        </authorList>
    </citation>
    <scope>NUCLEOTIDE SEQUENCE [LARGE SCALE GENOMIC DNA]</scope>
    <source>
        <strain evidence="2">H6466</strain>
    </source>
</reference>
<evidence type="ECO:0000313" key="2">
    <source>
        <dbReference type="Proteomes" id="UP000272316"/>
    </source>
</evidence>
<accession>A0A3G8ZAV7</accession>
<gene>
    <name evidence="1" type="ORF">EIB75_03015</name>
</gene>
<dbReference type="Pfam" id="PF19781">
    <property type="entry name" value="DUF6266"/>
    <property type="match status" value="1"/>
</dbReference>
<dbReference type="AlphaFoldDB" id="A0A3G8ZAV7"/>
<dbReference type="KEGG" id="eva:EIB75_03015"/>
<name>A0A3G8ZAV7_9FLAO</name>
<dbReference type="InterPro" id="IPR046233">
    <property type="entry name" value="DUF6266"/>
</dbReference>
<dbReference type="RefSeq" id="WP_124985669.1">
    <property type="nucleotide sequence ID" value="NZ_CP034160.1"/>
</dbReference>
<evidence type="ECO:0000313" key="1">
    <source>
        <dbReference type="EMBL" id="AZI54293.1"/>
    </source>
</evidence>